<dbReference type="PROSITE" id="PS51186">
    <property type="entry name" value="GNAT"/>
    <property type="match status" value="1"/>
</dbReference>
<dbReference type="CDD" id="cd04301">
    <property type="entry name" value="NAT_SF"/>
    <property type="match status" value="1"/>
</dbReference>
<keyword evidence="2" id="KW-0808">Transferase</keyword>
<evidence type="ECO:0000313" key="3">
    <source>
        <dbReference type="Proteomes" id="UP000259030"/>
    </source>
</evidence>
<dbReference type="Pfam" id="PF00583">
    <property type="entry name" value="Acetyltransf_1"/>
    <property type="match status" value="1"/>
</dbReference>
<evidence type="ECO:0000259" key="1">
    <source>
        <dbReference type="PROSITE" id="PS51186"/>
    </source>
</evidence>
<feature type="domain" description="N-acetyltransferase" evidence="1">
    <location>
        <begin position="5"/>
        <end position="157"/>
    </location>
</feature>
<geneLocation type="plasmid" evidence="3">
    <name>pdfi1</name>
</geneLocation>
<dbReference type="PANTHER" id="PTHR41700:SF1">
    <property type="entry name" value="N-ACETYLTRANSFERASE DOMAIN-CONTAINING PROTEIN"/>
    <property type="match status" value="1"/>
</dbReference>
<evidence type="ECO:0000313" key="2">
    <source>
        <dbReference type="EMBL" id="ASN82288.1"/>
    </source>
</evidence>
<dbReference type="OrthoDB" id="9797990at2"/>
<dbReference type="RefSeq" id="WP_022802397.1">
    <property type="nucleotide sequence ID" value="NZ_ATTJ01000002.1"/>
</dbReference>
<dbReference type="EMBL" id="CP021082">
    <property type="protein sequence ID" value="ASN82288.1"/>
    <property type="molecule type" value="Genomic_DNA"/>
</dbReference>
<keyword evidence="3" id="KW-1185">Reference proteome</keyword>
<dbReference type="Proteomes" id="UP000259030">
    <property type="component" value="Plasmid pDFI1"/>
</dbReference>
<organism evidence="2 3">
    <name type="scientific">Deinococcus ficus</name>
    <dbReference type="NCBI Taxonomy" id="317577"/>
    <lineage>
        <taxon>Bacteria</taxon>
        <taxon>Thermotogati</taxon>
        <taxon>Deinococcota</taxon>
        <taxon>Deinococci</taxon>
        <taxon>Deinococcales</taxon>
        <taxon>Deinococcaceae</taxon>
        <taxon>Deinococcus</taxon>
    </lineage>
</organism>
<dbReference type="SUPFAM" id="SSF55729">
    <property type="entry name" value="Acyl-CoA N-acyltransferases (Nat)"/>
    <property type="match status" value="1"/>
</dbReference>
<dbReference type="KEGG" id="dfc:DFI_13920"/>
<gene>
    <name evidence="2" type="ORF">DFI_13920</name>
</gene>
<dbReference type="PANTHER" id="PTHR41700">
    <property type="entry name" value="GCN5-RELATED N-ACETYLTRANSFERASE"/>
    <property type="match status" value="1"/>
</dbReference>
<dbReference type="InterPro" id="IPR000182">
    <property type="entry name" value="GNAT_dom"/>
</dbReference>
<protein>
    <submittedName>
        <fullName evidence="2">GNAT family N-acetyltransferase</fullName>
    </submittedName>
</protein>
<dbReference type="GO" id="GO:0016747">
    <property type="term" value="F:acyltransferase activity, transferring groups other than amino-acyl groups"/>
    <property type="evidence" value="ECO:0007669"/>
    <property type="project" value="InterPro"/>
</dbReference>
<dbReference type="InterPro" id="IPR016181">
    <property type="entry name" value="Acyl_CoA_acyltransferase"/>
</dbReference>
<proteinExistence type="predicted"/>
<accession>A0A221T049</accession>
<dbReference type="STRING" id="317577.GCA_000419625_02899"/>
<dbReference type="Gene3D" id="3.40.630.30">
    <property type="match status" value="1"/>
</dbReference>
<dbReference type="AlphaFoldDB" id="A0A221T049"/>
<keyword evidence="2" id="KW-0614">Plasmid</keyword>
<dbReference type="InterPro" id="IPR038764">
    <property type="entry name" value="GNAT_N_AcTrfase_prd"/>
</dbReference>
<sequence length="250" mass="27581">MTGALTVRELRGRTELALTPPLARAVWGEDDGPEDPVLLQVVQRVGGLVAGAVDPQGQVWAYLVGLPTARADTQHSHRLGVHPAVRRQGLGERLKRFQQAWCLEREITRVTWTFDPLLLANAHLNIHRLGAVAVAYLPNYYGEMGGINAGVPSDRFEVVWPLGGAQVHAPWPTGAAVDPLADDLPVDLPGALAVRVPRDYYRLLREDPALALEWRQRSAPLFSRLFQAGHTLVDVDLSRGQYLFRREAAC</sequence>
<name>A0A221T049_9DEIO</name>
<reference evidence="2 3" key="1">
    <citation type="submission" date="2017-05" db="EMBL/GenBank/DDBJ databases">
        <title>The complete genome sequence of Deinococcus ficus isolated from the rhizosphere of the Ficus religiosa L. in Taiwan.</title>
        <authorList>
            <person name="Wu K.-M."/>
            <person name="Liao T.-L."/>
            <person name="Liu Y.-M."/>
            <person name="Young C.-C."/>
            <person name="Tsai S.-F."/>
        </authorList>
    </citation>
    <scope>NUCLEOTIDE SEQUENCE [LARGE SCALE GENOMIC DNA]</scope>
    <source>
        <strain evidence="2 3">CC-FR2-10</strain>
        <plasmid evidence="3">pdfi1</plasmid>
    </source>
</reference>